<dbReference type="VEuPathDB" id="VectorBase:ISCI004848"/>
<keyword evidence="8" id="KW-0862">Zinc</keyword>
<dbReference type="GO" id="GO:0071897">
    <property type="term" value="P:DNA biosynthetic process"/>
    <property type="evidence" value="ECO:0007669"/>
    <property type="project" value="UniProtKB-KW"/>
</dbReference>
<accession>B7PE92</accession>
<dbReference type="AlphaFoldDB" id="B7PE92"/>
<evidence type="ECO:0000256" key="1">
    <source>
        <dbReference type="ARBA" id="ARBA00007587"/>
    </source>
</evidence>
<dbReference type="EMBL" id="ABJB010386973">
    <property type="status" value="NOT_ANNOTATED_CDS"/>
    <property type="molecule type" value="Genomic_DNA"/>
</dbReference>
<organism>
    <name type="scientific">Ixodes scapularis</name>
    <name type="common">Black-legged tick</name>
    <name type="synonym">Deer tick</name>
    <dbReference type="NCBI Taxonomy" id="6945"/>
    <lineage>
        <taxon>Eukaryota</taxon>
        <taxon>Metazoa</taxon>
        <taxon>Ecdysozoa</taxon>
        <taxon>Arthropoda</taxon>
        <taxon>Chelicerata</taxon>
        <taxon>Arachnida</taxon>
        <taxon>Acari</taxon>
        <taxon>Parasitiformes</taxon>
        <taxon>Ixodida</taxon>
        <taxon>Ixodoidea</taxon>
        <taxon>Ixodidae</taxon>
        <taxon>Ixodinae</taxon>
        <taxon>Ixodes</taxon>
    </lineage>
</organism>
<dbReference type="EMBL" id="ABJB010917144">
    <property type="status" value="NOT_ANNOTATED_CDS"/>
    <property type="molecule type" value="Genomic_DNA"/>
</dbReference>
<keyword evidence="4 10" id="KW-0808">Transferase</keyword>
<keyword evidence="7 10" id="KW-0418">Kinase</keyword>
<dbReference type="FunFam" id="3.30.60.20:FF:000028">
    <property type="entry name" value="Thymidine kinase"/>
    <property type="match status" value="1"/>
</dbReference>
<evidence type="ECO:0000256" key="4">
    <source>
        <dbReference type="ARBA" id="ARBA00022679"/>
    </source>
</evidence>
<evidence type="ECO:0000256" key="7">
    <source>
        <dbReference type="ARBA" id="ARBA00022777"/>
    </source>
</evidence>
<sequence>MPAIKARTLAELGNLEADFRVIGIDEGQFGFPTIMELVPLSESVIKLTAVCMICYAEASYTKRLGMEKEVEIIGGADKYMAVCRSCYSKEDTSRKEES</sequence>
<dbReference type="InParanoid" id="B7PE92"/>
<dbReference type="GO" id="GO:0004797">
    <property type="term" value="F:thymidine kinase activity"/>
    <property type="evidence" value="ECO:0007669"/>
    <property type="project" value="UniProtKB-EC"/>
</dbReference>
<protein>
    <recommendedName>
        <fullName evidence="2 10">Thymidine kinase</fullName>
        <ecNumber evidence="2 10">2.7.1.21</ecNumber>
    </recommendedName>
</protein>
<dbReference type="InterPro" id="IPR001267">
    <property type="entry name" value="Thymidine_kinase"/>
</dbReference>
<dbReference type="VEuPathDB" id="VectorBase:ISCP_013564"/>
<evidence type="ECO:0000313" key="13">
    <source>
        <dbReference type="EnsemblMetazoa" id="ISCW004848-PA"/>
    </source>
</evidence>
<dbReference type="Gene3D" id="3.30.60.20">
    <property type="match status" value="1"/>
</dbReference>
<dbReference type="InterPro" id="IPR020633">
    <property type="entry name" value="Thymidine_kinase_CS"/>
</dbReference>
<comment type="similarity">
    <text evidence="1 11">Belongs to the thymidine kinase family.</text>
</comment>
<proteinExistence type="inferred from homology"/>
<reference evidence="12 14" key="1">
    <citation type="submission" date="2008-03" db="EMBL/GenBank/DDBJ databases">
        <title>Annotation of Ixodes scapularis.</title>
        <authorList>
            <consortium name="Ixodes scapularis Genome Project Consortium"/>
            <person name="Caler E."/>
            <person name="Hannick L.I."/>
            <person name="Bidwell S."/>
            <person name="Joardar V."/>
            <person name="Thiagarajan M."/>
            <person name="Amedeo P."/>
            <person name="Galinsky K.J."/>
            <person name="Schobel S."/>
            <person name="Inman J."/>
            <person name="Hostetler J."/>
            <person name="Miller J."/>
            <person name="Hammond M."/>
            <person name="Megy K."/>
            <person name="Lawson D."/>
            <person name="Kodira C."/>
            <person name="Sutton G."/>
            <person name="Meyer J."/>
            <person name="Hill C.A."/>
            <person name="Birren B."/>
            <person name="Nene V."/>
            <person name="Collins F."/>
            <person name="Alarcon-Chaidez F."/>
            <person name="Wikel S."/>
            <person name="Strausberg R."/>
        </authorList>
    </citation>
    <scope>NUCLEOTIDE SEQUENCE [LARGE SCALE GENOMIC DNA]</scope>
    <source>
        <strain evidence="14">Wikel</strain>
        <strain evidence="12">Wikel colony</strain>
    </source>
</reference>
<dbReference type="STRING" id="6945.B7PE92"/>
<dbReference type="PANTHER" id="PTHR11441">
    <property type="entry name" value="THYMIDINE KINASE"/>
    <property type="match status" value="1"/>
</dbReference>
<gene>
    <name evidence="12" type="ORF">IscW_ISCW004848</name>
</gene>
<keyword evidence="14" id="KW-1185">Reference proteome</keyword>
<keyword evidence="5" id="KW-0479">Metal-binding</keyword>
<comment type="catalytic activity">
    <reaction evidence="10">
        <text>thymidine + ATP = dTMP + ADP + H(+)</text>
        <dbReference type="Rhea" id="RHEA:19129"/>
        <dbReference type="ChEBI" id="CHEBI:15378"/>
        <dbReference type="ChEBI" id="CHEBI:17748"/>
        <dbReference type="ChEBI" id="CHEBI:30616"/>
        <dbReference type="ChEBI" id="CHEBI:63528"/>
        <dbReference type="ChEBI" id="CHEBI:456216"/>
        <dbReference type="EC" id="2.7.1.21"/>
    </reaction>
</comment>
<evidence type="ECO:0000256" key="11">
    <source>
        <dbReference type="RuleBase" id="RU004165"/>
    </source>
</evidence>
<evidence type="ECO:0000313" key="12">
    <source>
        <dbReference type="EMBL" id="EEC04914.1"/>
    </source>
</evidence>
<evidence type="ECO:0000256" key="9">
    <source>
        <dbReference type="ARBA" id="ARBA00022840"/>
    </source>
</evidence>
<dbReference type="HOGENOM" id="CLU_2335936_0_0_1"/>
<dbReference type="VEuPathDB" id="VectorBase:ISCW004848"/>
<reference evidence="13" key="2">
    <citation type="submission" date="2020-05" db="UniProtKB">
        <authorList>
            <consortium name="EnsemblMetazoa"/>
        </authorList>
    </citation>
    <scope>IDENTIFICATION</scope>
    <source>
        <strain evidence="13">wikel</strain>
    </source>
</reference>
<dbReference type="Pfam" id="PF00265">
    <property type="entry name" value="TK"/>
    <property type="match status" value="1"/>
</dbReference>
<dbReference type="Proteomes" id="UP000001555">
    <property type="component" value="Unassembled WGS sequence"/>
</dbReference>
<keyword evidence="6 10" id="KW-0547">Nucleotide-binding</keyword>
<dbReference type="GO" id="GO:0046872">
    <property type="term" value="F:metal ion binding"/>
    <property type="evidence" value="ECO:0007669"/>
    <property type="project" value="UniProtKB-KW"/>
</dbReference>
<dbReference type="SUPFAM" id="SSF57716">
    <property type="entry name" value="Glucocorticoid receptor-like (DNA-binding domain)"/>
    <property type="match status" value="1"/>
</dbReference>
<name>B7PE92_IXOSC</name>
<dbReference type="EnsemblMetazoa" id="ISCW004848-RA">
    <property type="protein sequence ID" value="ISCW004848-PA"/>
    <property type="gene ID" value="ISCW004848"/>
</dbReference>
<evidence type="ECO:0000256" key="10">
    <source>
        <dbReference type="RuleBase" id="RU000544"/>
    </source>
</evidence>
<dbReference type="EMBL" id="ABJB010254394">
    <property type="status" value="NOT_ANNOTATED_CDS"/>
    <property type="molecule type" value="Genomic_DNA"/>
</dbReference>
<keyword evidence="3 10" id="KW-0237">DNA synthesis</keyword>
<dbReference type="EMBL" id="DS694215">
    <property type="protein sequence ID" value="EEC04914.1"/>
    <property type="molecule type" value="Genomic_DNA"/>
</dbReference>
<dbReference type="OrthoDB" id="439028at2759"/>
<evidence type="ECO:0000313" key="14">
    <source>
        <dbReference type="Proteomes" id="UP000001555"/>
    </source>
</evidence>
<dbReference type="PROSITE" id="PS00603">
    <property type="entry name" value="TK_CELLULAR_TYPE"/>
    <property type="match status" value="1"/>
</dbReference>
<evidence type="ECO:0000256" key="2">
    <source>
        <dbReference type="ARBA" id="ARBA00012118"/>
    </source>
</evidence>
<dbReference type="PANTHER" id="PTHR11441:SF0">
    <property type="entry name" value="THYMIDINE KINASE, CYTOSOLIC"/>
    <property type="match status" value="1"/>
</dbReference>
<evidence type="ECO:0000256" key="6">
    <source>
        <dbReference type="ARBA" id="ARBA00022741"/>
    </source>
</evidence>
<evidence type="ECO:0000256" key="5">
    <source>
        <dbReference type="ARBA" id="ARBA00022723"/>
    </source>
</evidence>
<evidence type="ECO:0000256" key="8">
    <source>
        <dbReference type="ARBA" id="ARBA00022833"/>
    </source>
</evidence>
<evidence type="ECO:0000256" key="3">
    <source>
        <dbReference type="ARBA" id="ARBA00022634"/>
    </source>
</evidence>
<dbReference type="EC" id="2.7.1.21" evidence="2 10"/>
<dbReference type="PaxDb" id="6945-B7PE92"/>
<dbReference type="GO" id="GO:0005524">
    <property type="term" value="F:ATP binding"/>
    <property type="evidence" value="ECO:0007669"/>
    <property type="project" value="UniProtKB-KW"/>
</dbReference>
<keyword evidence="9 10" id="KW-0067">ATP-binding</keyword>